<comment type="caution">
    <text evidence="4">The sequence shown here is derived from an EMBL/GenBank/DDBJ whole genome shotgun (WGS) entry which is preliminary data.</text>
</comment>
<evidence type="ECO:0000256" key="1">
    <source>
        <dbReference type="SAM" id="MobiDB-lite"/>
    </source>
</evidence>
<feature type="domain" description="Reverse transcriptase zinc-binding" evidence="3">
    <location>
        <begin position="222"/>
        <end position="316"/>
    </location>
</feature>
<dbReference type="InterPro" id="IPR002156">
    <property type="entry name" value="RNaseH_domain"/>
</dbReference>
<dbReference type="Pfam" id="PF13456">
    <property type="entry name" value="RVT_3"/>
    <property type="match status" value="1"/>
</dbReference>
<dbReference type="InterPro" id="IPR036397">
    <property type="entry name" value="RNaseH_sf"/>
</dbReference>
<dbReference type="PANTHER" id="PTHR47074">
    <property type="entry name" value="BNAC02G40300D PROTEIN"/>
    <property type="match status" value="1"/>
</dbReference>
<dbReference type="GO" id="GO:0004523">
    <property type="term" value="F:RNA-DNA hybrid ribonuclease activity"/>
    <property type="evidence" value="ECO:0007669"/>
    <property type="project" value="InterPro"/>
</dbReference>
<dbReference type="Proteomes" id="UP000325315">
    <property type="component" value="Unassembled WGS sequence"/>
</dbReference>
<dbReference type="Gene3D" id="3.30.420.10">
    <property type="entry name" value="Ribonuclease H-like superfamily/Ribonuclease H"/>
    <property type="match status" value="1"/>
</dbReference>
<dbReference type="PANTHER" id="PTHR47074:SF61">
    <property type="entry name" value="RNASE H TYPE-1 DOMAIN-CONTAINING PROTEIN"/>
    <property type="match status" value="1"/>
</dbReference>
<dbReference type="CDD" id="cd06222">
    <property type="entry name" value="RNase_H_like"/>
    <property type="match status" value="1"/>
</dbReference>
<dbReference type="InterPro" id="IPR052929">
    <property type="entry name" value="RNase_H-like_EbsB-rel"/>
</dbReference>
<dbReference type="Pfam" id="PF13966">
    <property type="entry name" value="zf-RVT"/>
    <property type="match status" value="1"/>
</dbReference>
<name>A0A5B6UEC2_9ROSI</name>
<reference evidence="5" key="1">
    <citation type="journal article" date="2019" name="Plant Biotechnol. J.">
        <title>Genome sequencing of the Australian wild diploid species Gossypium australe highlights disease resistance and delayed gland morphogenesis.</title>
        <authorList>
            <person name="Cai Y."/>
            <person name="Cai X."/>
            <person name="Wang Q."/>
            <person name="Wang P."/>
            <person name="Zhang Y."/>
            <person name="Cai C."/>
            <person name="Xu Y."/>
            <person name="Wang K."/>
            <person name="Zhou Z."/>
            <person name="Wang C."/>
            <person name="Geng S."/>
            <person name="Li B."/>
            <person name="Dong Q."/>
            <person name="Hou Y."/>
            <person name="Wang H."/>
            <person name="Ai P."/>
            <person name="Liu Z."/>
            <person name="Yi F."/>
            <person name="Sun M."/>
            <person name="An G."/>
            <person name="Cheng J."/>
            <person name="Zhang Y."/>
            <person name="Shi Q."/>
            <person name="Xie Y."/>
            <person name="Shi X."/>
            <person name="Chang Y."/>
            <person name="Huang F."/>
            <person name="Chen Y."/>
            <person name="Hong S."/>
            <person name="Mi L."/>
            <person name="Sun Q."/>
            <person name="Zhang L."/>
            <person name="Zhou B."/>
            <person name="Peng R."/>
            <person name="Zhang X."/>
            <person name="Liu F."/>
        </authorList>
    </citation>
    <scope>NUCLEOTIDE SEQUENCE [LARGE SCALE GENOMIC DNA]</scope>
    <source>
        <strain evidence="5">cv. PA1801</strain>
    </source>
</reference>
<dbReference type="EMBL" id="SMMG02000012">
    <property type="protein sequence ID" value="KAA3455658.1"/>
    <property type="molecule type" value="Genomic_DNA"/>
</dbReference>
<dbReference type="AlphaFoldDB" id="A0A5B6UEC2"/>
<evidence type="ECO:0000313" key="4">
    <source>
        <dbReference type="EMBL" id="KAA3455658.1"/>
    </source>
</evidence>
<dbReference type="GO" id="GO:0003676">
    <property type="term" value="F:nucleic acid binding"/>
    <property type="evidence" value="ECO:0007669"/>
    <property type="project" value="InterPro"/>
</dbReference>
<dbReference type="SUPFAM" id="SSF53098">
    <property type="entry name" value="Ribonuclease H-like"/>
    <property type="match status" value="1"/>
</dbReference>
<feature type="domain" description="RNase H type-1" evidence="2">
    <location>
        <begin position="416"/>
        <end position="536"/>
    </location>
</feature>
<dbReference type="InterPro" id="IPR012337">
    <property type="entry name" value="RNaseH-like_sf"/>
</dbReference>
<organism evidence="4 5">
    <name type="scientific">Gossypium australe</name>
    <dbReference type="NCBI Taxonomy" id="47621"/>
    <lineage>
        <taxon>Eukaryota</taxon>
        <taxon>Viridiplantae</taxon>
        <taxon>Streptophyta</taxon>
        <taxon>Embryophyta</taxon>
        <taxon>Tracheophyta</taxon>
        <taxon>Spermatophyta</taxon>
        <taxon>Magnoliopsida</taxon>
        <taxon>eudicotyledons</taxon>
        <taxon>Gunneridae</taxon>
        <taxon>Pentapetalae</taxon>
        <taxon>rosids</taxon>
        <taxon>malvids</taxon>
        <taxon>Malvales</taxon>
        <taxon>Malvaceae</taxon>
        <taxon>Malvoideae</taxon>
        <taxon>Gossypium</taxon>
    </lineage>
</organism>
<proteinExistence type="predicted"/>
<evidence type="ECO:0000313" key="5">
    <source>
        <dbReference type="Proteomes" id="UP000325315"/>
    </source>
</evidence>
<evidence type="ECO:0000259" key="2">
    <source>
        <dbReference type="Pfam" id="PF13456"/>
    </source>
</evidence>
<feature type="region of interest" description="Disordered" evidence="1">
    <location>
        <begin position="578"/>
        <end position="597"/>
    </location>
</feature>
<sequence>MDGVLGSCHRVEKSLASDSNLFYDVFSFTKNFMRGNGINYYKVLVAEGSWTWKNICELKYGGLVFRDLAKFNVALLAKQGWRLLEHPDSLVAQVLKAKYYPTTNFLQARLGRRPSYTWKSIWAAKSLIKEGLGWRVGTGEHILINEDAWLPGAANYRICYPILNTDITTVASLIDSNNRKWREELIRNTFEANDADRILQIPLALDEHADMVIWRGEPSGKFTIRSAYRLLQTQDRTLDSTATQNTATLFYKQLWTLQIPNKIKIMLWMITRNYIPTMANLYQRRVVRDDKCPRCKACSENLWHKFVGCPAATELWKRLDFEWINQGEPSEWFDWVTWIFSKCGETQRRVFVCGMWVLWLDRNRNLHEGKSYTGEDAANHVKYYIGEIDGLNGRQPKITEEVENWKVLEKPKIKINFDASFDSKNNRLASGIVARTENGEVEISKSYFHIVVGTAFDAEAIACYKPVLTGLEMGYTKVIIEGDSKSIVNKCMAQSVDKSQVSAHIRNIRRERSKFQTITFHYVPRSANHLAHTIATTSLKEMESIYLLEEVPCYANRQWELDRPRELIEMKKRKIGKGVFESDPNQNSQASSPMKMKSYPCKRQSWRQVIHNGWRF</sequence>
<evidence type="ECO:0000259" key="3">
    <source>
        <dbReference type="Pfam" id="PF13966"/>
    </source>
</evidence>
<accession>A0A5B6UEC2</accession>
<gene>
    <name evidence="4" type="ORF">EPI10_018658</name>
</gene>
<keyword evidence="5" id="KW-1185">Reference proteome</keyword>
<dbReference type="InterPro" id="IPR026960">
    <property type="entry name" value="RVT-Znf"/>
</dbReference>
<dbReference type="OrthoDB" id="999899at2759"/>
<feature type="compositionally biased region" description="Polar residues" evidence="1">
    <location>
        <begin position="583"/>
        <end position="592"/>
    </location>
</feature>
<dbReference type="InterPro" id="IPR044730">
    <property type="entry name" value="RNase_H-like_dom_plant"/>
</dbReference>
<protein>
    <submittedName>
        <fullName evidence="4">Ribonuclease H-like superfamily protein</fullName>
    </submittedName>
</protein>